<dbReference type="SUPFAM" id="SSF103473">
    <property type="entry name" value="MFS general substrate transporter"/>
    <property type="match status" value="1"/>
</dbReference>
<feature type="transmembrane region" description="Helical" evidence="8">
    <location>
        <begin position="65"/>
        <end position="91"/>
    </location>
</feature>
<feature type="region of interest" description="Disordered" evidence="7">
    <location>
        <begin position="1"/>
        <end position="56"/>
    </location>
</feature>
<dbReference type="Gene3D" id="1.20.1250.20">
    <property type="entry name" value="MFS general substrate transporter like domains"/>
    <property type="match status" value="1"/>
</dbReference>
<feature type="transmembrane region" description="Helical" evidence="8">
    <location>
        <begin position="260"/>
        <end position="278"/>
    </location>
</feature>
<feature type="transmembrane region" description="Helical" evidence="8">
    <location>
        <begin position="379"/>
        <end position="397"/>
    </location>
</feature>
<dbReference type="InterPro" id="IPR011701">
    <property type="entry name" value="MFS"/>
</dbReference>
<dbReference type="RefSeq" id="XP_066693024.1">
    <property type="nucleotide sequence ID" value="XM_066850786.1"/>
</dbReference>
<dbReference type="Gene3D" id="1.20.1720.10">
    <property type="entry name" value="Multidrug resistance protein D"/>
    <property type="match status" value="1"/>
</dbReference>
<dbReference type="PANTHER" id="PTHR23501:SF187">
    <property type="entry name" value="MAJOR FACILITATOR SUPERFAMILY (MFS) PROFILE DOMAIN-CONTAINING PROTEIN"/>
    <property type="match status" value="1"/>
</dbReference>
<evidence type="ECO:0000313" key="11">
    <source>
        <dbReference type="Proteomes" id="UP001391051"/>
    </source>
</evidence>
<evidence type="ECO:0000256" key="2">
    <source>
        <dbReference type="ARBA" id="ARBA00022448"/>
    </source>
</evidence>
<feature type="transmembrane region" description="Helical" evidence="8">
    <location>
        <begin position="517"/>
        <end position="534"/>
    </location>
</feature>
<reference evidence="10 11" key="1">
    <citation type="submission" date="2023-01" db="EMBL/GenBank/DDBJ databases">
        <title>Analysis of 21 Apiospora genomes using comparative genomics revels a genus with tremendous synthesis potential of carbohydrate active enzymes and secondary metabolites.</title>
        <authorList>
            <person name="Sorensen T."/>
        </authorList>
    </citation>
    <scope>NUCLEOTIDE SEQUENCE [LARGE SCALE GENOMIC DNA]</scope>
    <source>
        <strain evidence="10 11">CBS 24483</strain>
    </source>
</reference>
<feature type="transmembrane region" description="Helical" evidence="8">
    <location>
        <begin position="347"/>
        <end position="367"/>
    </location>
</feature>
<evidence type="ECO:0000256" key="8">
    <source>
        <dbReference type="SAM" id="Phobius"/>
    </source>
</evidence>
<protein>
    <recommendedName>
        <fullName evidence="9">Major facilitator superfamily (MFS) profile domain-containing protein</fullName>
    </recommendedName>
</protein>
<feature type="domain" description="Major facilitator superfamily (MFS) profile" evidence="9">
    <location>
        <begin position="68"/>
        <end position="540"/>
    </location>
</feature>
<evidence type="ECO:0000256" key="1">
    <source>
        <dbReference type="ARBA" id="ARBA00004141"/>
    </source>
</evidence>
<keyword evidence="11" id="KW-1185">Reference proteome</keyword>
<keyword evidence="6" id="KW-0325">Glycoprotein</keyword>
<comment type="subcellular location">
    <subcellularLocation>
        <location evidence="1">Membrane</location>
        <topology evidence="1">Multi-pass membrane protein</topology>
    </subcellularLocation>
</comment>
<keyword evidence="3 8" id="KW-0812">Transmembrane</keyword>
<keyword evidence="5 8" id="KW-0472">Membrane</keyword>
<keyword evidence="4 8" id="KW-1133">Transmembrane helix</keyword>
<dbReference type="GeneID" id="92083848"/>
<sequence length="561" mass="60120">MSLPPDEPKKDGVAAVGDMSNNHHKGGSAVAEVPTTSSSSQANMVESDSTTANEEPPAFKPTLQFWLVFLALLLATLLSALDGAIVATALPTISSDLEVGPDFVWVANVYFLTGAVLQPLFGQLSDLWGRRPIFIAILAVFTLGSGLCGGANSGQMLIAARAVQGVGAGGINMMVDLILCDLVPMRERGKYLGILFGVIGLFSAVGPLIGGALAQGGQWRWAFYLNLPIGGVCILITLFFMKLQSRVGGGFVQKLRRVDWVGVTILTISCIAIMYAVTYGGASRPWTDASIATPWPAPVTPYHLFANRTSAIAFVVTFLQSMMGLYMIYVYALYFQAVLGTNQALSGVYLIPTAISFPLFSAVGGVLMTKYGRYKPLHLIGFAFLTLGCGLSSLLGSDSSPAEWVFFQLFLGVGAGLTMAVLLPAVQAQLRESDTALSTGTWAFIRSLGVIWAVTIPAAIFNNRFGQLLYTIDDPAARAMLDHGNAYAHGTAVLVDSFGGVTTEQVREVYSRSIQRVWQIGVVFSGVCFLLSLFEKETNLRQELETDFGLQEEKKESQVAP</sequence>
<feature type="compositionally biased region" description="Polar residues" evidence="7">
    <location>
        <begin position="34"/>
        <end position="53"/>
    </location>
</feature>
<accession>A0ABR1PTC3</accession>
<proteinExistence type="predicted"/>
<comment type="caution">
    <text evidence="10">The sequence shown here is derived from an EMBL/GenBank/DDBJ whole genome shotgun (WGS) entry which is preliminary data.</text>
</comment>
<dbReference type="Pfam" id="PF07690">
    <property type="entry name" value="MFS_1"/>
    <property type="match status" value="1"/>
</dbReference>
<evidence type="ECO:0000256" key="6">
    <source>
        <dbReference type="ARBA" id="ARBA00023180"/>
    </source>
</evidence>
<name>A0ABR1PTC3_9PEZI</name>
<dbReference type="EMBL" id="JAQQWE010000010">
    <property type="protein sequence ID" value="KAK7937696.1"/>
    <property type="molecule type" value="Genomic_DNA"/>
</dbReference>
<feature type="transmembrane region" description="Helical" evidence="8">
    <location>
        <begin position="404"/>
        <end position="423"/>
    </location>
</feature>
<dbReference type="Proteomes" id="UP001391051">
    <property type="component" value="Unassembled WGS sequence"/>
</dbReference>
<feature type="transmembrane region" description="Helical" evidence="8">
    <location>
        <begin position="311"/>
        <end position="335"/>
    </location>
</feature>
<feature type="transmembrane region" description="Helical" evidence="8">
    <location>
        <begin position="443"/>
        <end position="461"/>
    </location>
</feature>
<evidence type="ECO:0000313" key="10">
    <source>
        <dbReference type="EMBL" id="KAK7937696.1"/>
    </source>
</evidence>
<dbReference type="PANTHER" id="PTHR23501">
    <property type="entry name" value="MAJOR FACILITATOR SUPERFAMILY"/>
    <property type="match status" value="1"/>
</dbReference>
<evidence type="ECO:0000256" key="4">
    <source>
        <dbReference type="ARBA" id="ARBA00022989"/>
    </source>
</evidence>
<keyword evidence="2" id="KW-0813">Transport</keyword>
<feature type="transmembrane region" description="Helical" evidence="8">
    <location>
        <begin position="133"/>
        <end position="152"/>
    </location>
</feature>
<organism evidence="10 11">
    <name type="scientific">Apiospora aurea</name>
    <dbReference type="NCBI Taxonomy" id="335848"/>
    <lineage>
        <taxon>Eukaryota</taxon>
        <taxon>Fungi</taxon>
        <taxon>Dikarya</taxon>
        <taxon>Ascomycota</taxon>
        <taxon>Pezizomycotina</taxon>
        <taxon>Sordariomycetes</taxon>
        <taxon>Xylariomycetidae</taxon>
        <taxon>Amphisphaeriales</taxon>
        <taxon>Apiosporaceae</taxon>
        <taxon>Apiospora</taxon>
    </lineage>
</organism>
<feature type="transmembrane region" description="Helical" evidence="8">
    <location>
        <begin position="221"/>
        <end position="240"/>
    </location>
</feature>
<dbReference type="CDD" id="cd17502">
    <property type="entry name" value="MFS_Azr1_MDR_like"/>
    <property type="match status" value="1"/>
</dbReference>
<gene>
    <name evidence="10" type="ORF">PG986_014564</name>
</gene>
<dbReference type="PROSITE" id="PS50850">
    <property type="entry name" value="MFS"/>
    <property type="match status" value="1"/>
</dbReference>
<evidence type="ECO:0000256" key="7">
    <source>
        <dbReference type="SAM" id="MobiDB-lite"/>
    </source>
</evidence>
<evidence type="ECO:0000259" key="9">
    <source>
        <dbReference type="PROSITE" id="PS50850"/>
    </source>
</evidence>
<feature type="compositionally biased region" description="Basic and acidic residues" evidence="7">
    <location>
        <begin position="1"/>
        <end position="12"/>
    </location>
</feature>
<evidence type="ECO:0000256" key="5">
    <source>
        <dbReference type="ARBA" id="ARBA00023136"/>
    </source>
</evidence>
<dbReference type="PRINTS" id="PR01036">
    <property type="entry name" value="TCRTETB"/>
</dbReference>
<dbReference type="InterPro" id="IPR036259">
    <property type="entry name" value="MFS_trans_sf"/>
</dbReference>
<dbReference type="InterPro" id="IPR020846">
    <property type="entry name" value="MFS_dom"/>
</dbReference>
<feature type="transmembrane region" description="Helical" evidence="8">
    <location>
        <begin position="103"/>
        <end position="121"/>
    </location>
</feature>
<evidence type="ECO:0000256" key="3">
    <source>
        <dbReference type="ARBA" id="ARBA00022692"/>
    </source>
</evidence>
<feature type="transmembrane region" description="Helical" evidence="8">
    <location>
        <begin position="191"/>
        <end position="209"/>
    </location>
</feature>